<organism evidence="2 3">
    <name type="scientific">Baekduia soli</name>
    <dbReference type="NCBI Taxonomy" id="496014"/>
    <lineage>
        <taxon>Bacteria</taxon>
        <taxon>Bacillati</taxon>
        <taxon>Actinomycetota</taxon>
        <taxon>Thermoleophilia</taxon>
        <taxon>Solirubrobacterales</taxon>
        <taxon>Baekduiaceae</taxon>
        <taxon>Baekduia</taxon>
    </lineage>
</organism>
<proteinExistence type="predicted"/>
<dbReference type="RefSeq" id="WP_146918190.1">
    <property type="nucleotide sequence ID" value="NZ_CP042430.1"/>
</dbReference>
<evidence type="ECO:0000313" key="2">
    <source>
        <dbReference type="EMBL" id="QEC47577.1"/>
    </source>
</evidence>
<dbReference type="OrthoDB" id="256753at2"/>
<gene>
    <name evidence="2" type="ORF">FSW04_08310</name>
</gene>
<reference evidence="2 3" key="1">
    <citation type="journal article" date="2018" name="J. Microbiol.">
        <title>Baekduia soli gen. nov., sp. nov., a novel bacterium isolated from the soil of Baekdu Mountain and proposal of a novel family name, Baekduiaceae fam. nov.</title>
        <authorList>
            <person name="An D.S."/>
            <person name="Siddiqi M.Z."/>
            <person name="Kim K.H."/>
            <person name="Yu H.S."/>
            <person name="Im W.T."/>
        </authorList>
    </citation>
    <scope>NUCLEOTIDE SEQUENCE [LARGE SCALE GENOMIC DNA]</scope>
    <source>
        <strain evidence="2 3">BR7-21</strain>
    </source>
</reference>
<dbReference type="Proteomes" id="UP000321805">
    <property type="component" value="Chromosome"/>
</dbReference>
<sequence>MRTFTCGRCTQLVFFENSRCLHCGAELRFDWPSRDVVTQPGAPACANAALAGCNWLAEDDGGGLCFSCALTRTRPGDDPVALQQLRDAEAAKRRLLFELGEIGLPIPSFRRQEGGLAFDLLSSAHEPVTTGHADGLITLDLAESDDAHREQMRTEMGEPYRTLLGHFRHEVGHFYFPLLTTAPEALARARATFGDEREDYGAALDRHYEQGPPDGWEEEHVSAYATMHAAEDWAETFAHVLHISDTLQTAAAYGLHADGPVQRPDLAADPRKPAAGLPDRLTDWLALSYALNALNRSMGQDDLYPFVLSPAVARKLGVVDELIRSAAR</sequence>
<keyword evidence="3" id="KW-1185">Reference proteome</keyword>
<feature type="domain" description="Zinc-ribbon" evidence="1">
    <location>
        <begin position="4"/>
        <end position="36"/>
    </location>
</feature>
<name>A0A5B8U3E8_9ACTN</name>
<dbReference type="Pfam" id="PF10005">
    <property type="entry name" value="Zn_ribbon_DZR_6"/>
    <property type="match status" value="1"/>
</dbReference>
<evidence type="ECO:0000313" key="3">
    <source>
        <dbReference type="Proteomes" id="UP000321805"/>
    </source>
</evidence>
<dbReference type="InterPro" id="IPR011201">
    <property type="entry name" value="Zinc-ribbon_6_bact"/>
</dbReference>
<protein>
    <recommendedName>
        <fullName evidence="1">Zinc-ribbon domain-containing protein</fullName>
    </recommendedName>
</protein>
<dbReference type="KEGG" id="bsol:FSW04_08310"/>
<accession>A0A5B8U3E8</accession>
<dbReference type="Pfam" id="PF15887">
    <property type="entry name" value="Peptidase_Mx"/>
    <property type="match status" value="1"/>
</dbReference>
<evidence type="ECO:0000259" key="1">
    <source>
        <dbReference type="Pfam" id="PF10005"/>
    </source>
</evidence>
<dbReference type="AlphaFoldDB" id="A0A5B8U3E8"/>
<dbReference type="PIRSF" id="PIRSF012641">
    <property type="entry name" value="UCP012641"/>
    <property type="match status" value="1"/>
</dbReference>
<dbReference type="InterPro" id="IPR031321">
    <property type="entry name" value="UCP012641"/>
</dbReference>
<dbReference type="EMBL" id="CP042430">
    <property type="protein sequence ID" value="QEC47577.1"/>
    <property type="molecule type" value="Genomic_DNA"/>
</dbReference>